<dbReference type="EMBL" id="JAHCMY010000011">
    <property type="protein sequence ID" value="MBS9525346.1"/>
    <property type="molecule type" value="Genomic_DNA"/>
</dbReference>
<accession>A0AAP2CIH7</accession>
<organism evidence="5 6">
    <name type="scientific">Litoribacter ruber</name>
    <dbReference type="NCBI Taxonomy" id="702568"/>
    <lineage>
        <taxon>Bacteria</taxon>
        <taxon>Pseudomonadati</taxon>
        <taxon>Bacteroidota</taxon>
        <taxon>Cytophagia</taxon>
        <taxon>Cytophagales</taxon>
        <taxon>Cyclobacteriaceae</taxon>
        <taxon>Litoribacter</taxon>
    </lineage>
</organism>
<dbReference type="PANTHER" id="PTHR39181:SF1">
    <property type="entry name" value="TYROSINE-PROTEIN PHOSPHATASE YWQE"/>
    <property type="match status" value="1"/>
</dbReference>
<evidence type="ECO:0000313" key="6">
    <source>
        <dbReference type="Proteomes" id="UP001319104"/>
    </source>
</evidence>
<sequence>MSLLDLLLGSGTKQREALDLSWLGVDMHSHLIPGIDDGSQSMDESITMIGRLVKLGIKKIITTPHIMTEFYKNSPGTILTGLDDLRAALKAYDVDVEIEAAAEYYLDEIFMQKVEAGEKLLTMGGQYVLVETGFMSKPQMLLESFFALELQGYTPIFAHPERYLYLHNDEKLLKSLMDRGILFQANLLSYTGYYGKAVKKFAERLVDAKQVMLLGTDAHNIKYLDALEDLTMHKYYHKLRALPLLNSSL</sequence>
<comment type="caution">
    <text evidence="5">The sequence shown here is derived from an EMBL/GenBank/DDBJ whole genome shotgun (WGS) entry which is preliminary data.</text>
</comment>
<dbReference type="EC" id="3.1.3.48" evidence="2"/>
<evidence type="ECO:0000256" key="4">
    <source>
        <dbReference type="ARBA" id="ARBA00051722"/>
    </source>
</evidence>
<reference evidence="5 6" key="1">
    <citation type="submission" date="2021-05" db="EMBL/GenBank/DDBJ databases">
        <authorList>
            <person name="Zhang Z.D."/>
            <person name="Osman G."/>
        </authorList>
    </citation>
    <scope>NUCLEOTIDE SEQUENCE [LARGE SCALE GENOMIC DNA]</scope>
    <source>
        <strain evidence="5 6">KCTC 32217</strain>
    </source>
</reference>
<proteinExistence type="inferred from homology"/>
<keyword evidence="6" id="KW-1185">Reference proteome</keyword>
<dbReference type="RefSeq" id="WP_213946207.1">
    <property type="nucleotide sequence ID" value="NZ_JAHBGI010000001.1"/>
</dbReference>
<evidence type="ECO:0000256" key="2">
    <source>
        <dbReference type="ARBA" id="ARBA00013064"/>
    </source>
</evidence>
<gene>
    <name evidence="5" type="ORF">KI659_15105</name>
</gene>
<dbReference type="Gene3D" id="3.20.20.140">
    <property type="entry name" value="Metal-dependent hydrolases"/>
    <property type="match status" value="1"/>
</dbReference>
<dbReference type="GO" id="GO:0030145">
    <property type="term" value="F:manganese ion binding"/>
    <property type="evidence" value="ECO:0007669"/>
    <property type="project" value="InterPro"/>
</dbReference>
<dbReference type="GO" id="GO:0004725">
    <property type="term" value="F:protein tyrosine phosphatase activity"/>
    <property type="evidence" value="ECO:0007669"/>
    <property type="project" value="UniProtKB-EC"/>
</dbReference>
<protein>
    <recommendedName>
        <fullName evidence="2">protein-tyrosine-phosphatase</fullName>
        <ecNumber evidence="2">3.1.3.48</ecNumber>
    </recommendedName>
</protein>
<dbReference type="Pfam" id="PF19567">
    <property type="entry name" value="CpsB_CapC"/>
    <property type="match status" value="1"/>
</dbReference>
<evidence type="ECO:0000256" key="1">
    <source>
        <dbReference type="ARBA" id="ARBA00005750"/>
    </source>
</evidence>
<dbReference type="AlphaFoldDB" id="A0AAP2CIH7"/>
<dbReference type="Proteomes" id="UP001319104">
    <property type="component" value="Unassembled WGS sequence"/>
</dbReference>
<dbReference type="InterPro" id="IPR016667">
    <property type="entry name" value="Caps_polysacc_synth_CpsB/CapC"/>
</dbReference>
<dbReference type="SUPFAM" id="SSF89550">
    <property type="entry name" value="PHP domain-like"/>
    <property type="match status" value="1"/>
</dbReference>
<keyword evidence="3" id="KW-0378">Hydrolase</keyword>
<comment type="similarity">
    <text evidence="1">Belongs to the metallo-dependent hydrolases superfamily. CpsB/CapC family.</text>
</comment>
<evidence type="ECO:0000256" key="3">
    <source>
        <dbReference type="ARBA" id="ARBA00022801"/>
    </source>
</evidence>
<name>A0AAP2CIH7_9BACT</name>
<evidence type="ECO:0000313" key="5">
    <source>
        <dbReference type="EMBL" id="MBS9525346.1"/>
    </source>
</evidence>
<comment type="catalytic activity">
    <reaction evidence="4">
        <text>O-phospho-L-tyrosyl-[protein] + H2O = L-tyrosyl-[protein] + phosphate</text>
        <dbReference type="Rhea" id="RHEA:10684"/>
        <dbReference type="Rhea" id="RHEA-COMP:10136"/>
        <dbReference type="Rhea" id="RHEA-COMP:20101"/>
        <dbReference type="ChEBI" id="CHEBI:15377"/>
        <dbReference type="ChEBI" id="CHEBI:43474"/>
        <dbReference type="ChEBI" id="CHEBI:46858"/>
        <dbReference type="ChEBI" id="CHEBI:61978"/>
        <dbReference type="EC" id="3.1.3.48"/>
    </reaction>
</comment>
<dbReference type="PANTHER" id="PTHR39181">
    <property type="entry name" value="TYROSINE-PROTEIN PHOSPHATASE YWQE"/>
    <property type="match status" value="1"/>
</dbReference>
<dbReference type="InterPro" id="IPR016195">
    <property type="entry name" value="Pol/histidinol_Pase-like"/>
</dbReference>